<evidence type="ECO:0000256" key="2">
    <source>
        <dbReference type="SAM" id="MobiDB-lite"/>
    </source>
</evidence>
<keyword evidence="1" id="KW-0863">Zinc-finger</keyword>
<dbReference type="GO" id="GO:0003676">
    <property type="term" value="F:nucleic acid binding"/>
    <property type="evidence" value="ECO:0007669"/>
    <property type="project" value="InterPro"/>
</dbReference>
<dbReference type="InterPro" id="IPR043502">
    <property type="entry name" value="DNA/RNA_pol_sf"/>
</dbReference>
<dbReference type="SMART" id="SM00343">
    <property type="entry name" value="ZnF_C2HC"/>
    <property type="match status" value="2"/>
</dbReference>
<feature type="region of interest" description="Disordered" evidence="2">
    <location>
        <begin position="1928"/>
        <end position="1969"/>
    </location>
</feature>
<evidence type="ECO:0000313" key="5">
    <source>
        <dbReference type="EMBL" id="CAB0036598.1"/>
    </source>
</evidence>
<reference evidence="5 6" key="1">
    <citation type="submission" date="2020-02" db="EMBL/GenBank/DDBJ databases">
        <authorList>
            <person name="Ferguson B K."/>
        </authorList>
    </citation>
    <scope>NUCLEOTIDE SEQUENCE [LARGE SCALE GENOMIC DNA]</scope>
</reference>
<feature type="non-terminal residue" evidence="5">
    <location>
        <position position="1"/>
    </location>
</feature>
<dbReference type="GO" id="GO:0008270">
    <property type="term" value="F:zinc ion binding"/>
    <property type="evidence" value="ECO:0007669"/>
    <property type="project" value="UniProtKB-KW"/>
</dbReference>
<evidence type="ECO:0000313" key="6">
    <source>
        <dbReference type="Proteomes" id="UP000479190"/>
    </source>
</evidence>
<evidence type="ECO:0000259" key="3">
    <source>
        <dbReference type="PROSITE" id="PS50158"/>
    </source>
</evidence>
<feature type="region of interest" description="Disordered" evidence="2">
    <location>
        <begin position="659"/>
        <end position="773"/>
    </location>
</feature>
<accession>A0A6H5IIR1</accession>
<dbReference type="SUPFAM" id="SSF57756">
    <property type="entry name" value="Retrovirus zinc finger-like domains"/>
    <property type="match status" value="1"/>
</dbReference>
<dbReference type="EMBL" id="CADCXV010000822">
    <property type="protein sequence ID" value="CAB0036598.1"/>
    <property type="molecule type" value="Genomic_DNA"/>
</dbReference>
<gene>
    <name evidence="5" type="ORF">TBRA_LOCUS8460</name>
</gene>
<organism evidence="5 6">
    <name type="scientific">Trichogramma brassicae</name>
    <dbReference type="NCBI Taxonomy" id="86971"/>
    <lineage>
        <taxon>Eukaryota</taxon>
        <taxon>Metazoa</taxon>
        <taxon>Ecdysozoa</taxon>
        <taxon>Arthropoda</taxon>
        <taxon>Hexapoda</taxon>
        <taxon>Insecta</taxon>
        <taxon>Pterygota</taxon>
        <taxon>Neoptera</taxon>
        <taxon>Endopterygota</taxon>
        <taxon>Hymenoptera</taxon>
        <taxon>Apocrita</taxon>
        <taxon>Proctotrupomorpha</taxon>
        <taxon>Chalcidoidea</taxon>
        <taxon>Trichogrammatidae</taxon>
        <taxon>Trichogramma</taxon>
    </lineage>
</organism>
<evidence type="ECO:0000256" key="1">
    <source>
        <dbReference type="PROSITE-ProRule" id="PRU00047"/>
    </source>
</evidence>
<dbReference type="InterPro" id="IPR000477">
    <property type="entry name" value="RT_dom"/>
</dbReference>
<name>A0A6H5IIR1_9HYME</name>
<feature type="region of interest" description="Disordered" evidence="2">
    <location>
        <begin position="539"/>
        <end position="580"/>
    </location>
</feature>
<feature type="region of interest" description="Disordered" evidence="2">
    <location>
        <begin position="1108"/>
        <end position="1129"/>
    </location>
</feature>
<dbReference type="GO" id="GO:0071897">
    <property type="term" value="P:DNA biosynthetic process"/>
    <property type="evidence" value="ECO:0007669"/>
    <property type="project" value="UniProtKB-ARBA"/>
</dbReference>
<protein>
    <recommendedName>
        <fullName evidence="7">Reverse transcriptase domain-containing protein</fullName>
    </recommendedName>
</protein>
<keyword evidence="6" id="KW-1185">Reference proteome</keyword>
<feature type="compositionally biased region" description="Acidic residues" evidence="2">
    <location>
        <begin position="715"/>
        <end position="727"/>
    </location>
</feature>
<dbReference type="Proteomes" id="UP000479190">
    <property type="component" value="Unassembled WGS sequence"/>
</dbReference>
<dbReference type="Pfam" id="PF00078">
    <property type="entry name" value="RVT_1"/>
    <property type="match status" value="1"/>
</dbReference>
<dbReference type="InterPro" id="IPR001878">
    <property type="entry name" value="Znf_CCHC"/>
</dbReference>
<feature type="domain" description="CCHC-type" evidence="3">
    <location>
        <begin position="956"/>
        <end position="969"/>
    </location>
</feature>
<dbReference type="CDD" id="cd01650">
    <property type="entry name" value="RT_nLTR_like"/>
    <property type="match status" value="1"/>
</dbReference>
<feature type="domain" description="Reverse transcriptase" evidence="4">
    <location>
        <begin position="1395"/>
        <end position="1672"/>
    </location>
</feature>
<dbReference type="InterPro" id="IPR036691">
    <property type="entry name" value="Endo/exonu/phosph_ase_sf"/>
</dbReference>
<dbReference type="SUPFAM" id="SSF56672">
    <property type="entry name" value="DNA/RNA polymerases"/>
    <property type="match status" value="1"/>
</dbReference>
<dbReference type="SUPFAM" id="SSF56219">
    <property type="entry name" value="DNase I-like"/>
    <property type="match status" value="1"/>
</dbReference>
<dbReference type="PROSITE" id="PS50158">
    <property type="entry name" value="ZF_CCHC"/>
    <property type="match status" value="1"/>
</dbReference>
<dbReference type="InterPro" id="IPR036875">
    <property type="entry name" value="Znf_CCHC_sf"/>
</dbReference>
<dbReference type="PROSITE" id="PS50878">
    <property type="entry name" value="RT_POL"/>
    <property type="match status" value="1"/>
</dbReference>
<feature type="compositionally biased region" description="Basic residues" evidence="2">
    <location>
        <begin position="758"/>
        <end position="768"/>
    </location>
</feature>
<dbReference type="Gene3D" id="3.60.10.10">
    <property type="entry name" value="Endonuclease/exonuclease/phosphatase"/>
    <property type="match status" value="1"/>
</dbReference>
<keyword evidence="1" id="KW-0479">Metal-binding</keyword>
<dbReference type="OrthoDB" id="6625437at2759"/>
<sequence length="1969" mass="219458">TSLELAPEEAWQIEKRSFSLSLLCLARSSYIGNTTSTTTLAAAADSIRYVGVLFARLSPCHSDARLNIAYAHRYIESVCASSKGGREKNFMRFVTAREKFAQENKAQMCVYTRVRKFWSFIAKFSLNLYIRSSKCYILPPKERRLILMLMVRSSKTCMLMGGPTIPMTYKTFADRSGRTFYIPCRPLRLYRDQCGAAALSIVCASMYTRHSRVMYVQVYIKHYLFPHASLTIMRIYRVLLHCEGFRDCDDDDYGSRRERLLELPCHAAFVRARRPRTRKTKNSVTFCHWRCRAIKNSLGESLNEACEFLRSCCAPPVYAITDIKKKKPPKRGHSWAAYQYATCACGFTFQLDAAAAAAASTAAHTSLAVIDTRATGHTHTYTYIGNEDDHAEQLGCGLLLPARTAEEVAAAAAATHSQPRAAPAHTPMQRLLLRVHTRVYVYVYVSPYLSAHEKNRREKCFASVRARARASHGSFIATRTCTQRKIEKSEPSRAAARVHNIALTALYARPFSILLRRVPAMYRSRLELRFALRCSPRADHGKPADMADGLQDPQASDVMKATESTGGPGHGPLTPAPPLIPASRTVSAITKRIVSIPFESKTSSLPSDAEFATGSCEEKMKRLDELINGLDSFLKGKHNVYKEVSRCTKCLKKALSALRDAVEPREPSRPVTADKASCTSPVFRSSMRSKRPALSPPGDRAVSKRRTGDSALPPTEEESNNTADDGDGYVLAVRRRRRRSDQPPQGTAPRASSAGRPLRPRASHRRAPHRPDAIIIKAEDPASYAGILKRIKGEPTLQQTVGSSVHTIRRSAAGALVLQLRKGVENVSSLGAVLDKALGAAATASARQHTTAFEIKDLDECASKEEIAAALGPALGVPEPGPDVVRSLRKAYAGTQVAVVALPDALAAKALKLGHVRVGWVSCRVRGREESQLCYRCWCPGHIAARCKGPDRSKLCYCCGDVGHQAKDCTGQPMMRILQLNLNHCEAAQDLLSQTIREQRINVAIVCEQYRDLDPPHTWLTDANSSAAIWVHGGATVQEHPRKASPYYTWARVSGVYIFSVYAPPRLNDAEFSALLVDITEEARGKRPLVVAGDFNAWVDGVGVQRDQASRHHPTGLAQSPRRGVAQRRRHTDLRWGAGRLCHRPDLRQRCPRLQCVLVGCERPIHAQRPPGYCFRDRKHQAPLSDSRCDQCGDGTLARSTRMLSPPRWPAPSFHLAPLKRWRRDPVYWWTAEIAGLRRTCLRARRLAQRAIGRPNEGACRLSYTTARHLLRAAIRTSKRRCWSRLCEEVDADVWGRPYETVMARLRGRRAKAPSSPSLVHRAVATLFPAVSEELVLPRPPRVEENVPDVTMEELQRACRRIREHAAPGPDGVPNSALRSAIAARPDIFLRVYSACLRSGVFPTCWKRQRLVLLPKPGKPPDEPSSYRPLCMLDTAGKILERIIRDRLEVFTERPGGLSDLQYGFRRERSTINAIESVIATARRAVAGKRWHRGTKQYCAVVTLDVKNAFNSARWNNILSALRRMNVSEYLLRTITSYFSDRVLDVLTDDGQQSYGVTAGVPQGSVLGPILWNVMYDAILRLDLGDGVQVIGFADDIAVVAVAKHLWEIEDNLNTAIAKVRGALQMLSLETADHKTEAVLITSRKDTETITVTVGDCSIHSSPCVRYLGLLVDARLRFNLHLRTASERAAQEWQELSLGSCPASVDPEAAEESSTLTSSTRCFCTGPRFGAAQRKHRPTSAKRSQSIDEPACAIPPLALLADERARIHKRRRQNAKEEERIETLREWQVQWDRSGKGRWTHRLIPKLKVWVERGHGEVDYYLTQLLSGHGFFKQHSQRYDNTQSAQCPACPRVIEDVEHANFRGSFFSPGVVEPVPEVERVPLKKKTRAMSSASEAVKKTPITVRAGSDRITISRSPRRGLTRLAIDGAQHSHDEVRSENHTHKRAPDAGAKAQLERMMAPEARTTLTR</sequence>
<proteinExistence type="predicted"/>
<dbReference type="Gene3D" id="4.10.60.10">
    <property type="entry name" value="Zinc finger, CCHC-type"/>
    <property type="match status" value="1"/>
</dbReference>
<dbReference type="PANTHER" id="PTHR19446">
    <property type="entry name" value="REVERSE TRANSCRIPTASES"/>
    <property type="match status" value="1"/>
</dbReference>
<evidence type="ECO:0008006" key="7">
    <source>
        <dbReference type="Google" id="ProtNLM"/>
    </source>
</evidence>
<keyword evidence="1" id="KW-0862">Zinc</keyword>
<evidence type="ECO:0000259" key="4">
    <source>
        <dbReference type="PROSITE" id="PS50878"/>
    </source>
</evidence>
<feature type="compositionally biased region" description="Basic and acidic residues" evidence="2">
    <location>
        <begin position="1930"/>
        <end position="1947"/>
    </location>
</feature>